<dbReference type="InterPro" id="IPR003400">
    <property type="entry name" value="ExbD"/>
</dbReference>
<keyword evidence="3" id="KW-1003">Cell membrane</keyword>
<evidence type="ECO:0000256" key="5">
    <source>
        <dbReference type="ARBA" id="ARBA00022989"/>
    </source>
</evidence>
<comment type="subcellular location">
    <subcellularLocation>
        <location evidence="1">Cell membrane</location>
        <topology evidence="1">Single-pass membrane protein</topology>
    </subcellularLocation>
    <subcellularLocation>
        <location evidence="7">Cell membrane</location>
        <topology evidence="7">Single-pass type II membrane protein</topology>
    </subcellularLocation>
</comment>
<keyword evidence="7" id="KW-0813">Transport</keyword>
<name>A0A125T2I2_9SPHI</name>
<evidence type="ECO:0000313" key="8">
    <source>
        <dbReference type="EMBL" id="BAU53125.1"/>
    </source>
</evidence>
<dbReference type="OrthoDB" id="952702at2"/>
<keyword evidence="6" id="KW-0472">Membrane</keyword>
<evidence type="ECO:0000256" key="6">
    <source>
        <dbReference type="ARBA" id="ARBA00023136"/>
    </source>
</evidence>
<protein>
    <submittedName>
        <fullName evidence="8">Biopolymer transport protein ExbD/TolR</fullName>
    </submittedName>
</protein>
<proteinExistence type="inferred from homology"/>
<dbReference type="PANTHER" id="PTHR30558:SF3">
    <property type="entry name" value="BIOPOLYMER TRANSPORT PROTEIN EXBD-RELATED"/>
    <property type="match status" value="1"/>
</dbReference>
<dbReference type="PANTHER" id="PTHR30558">
    <property type="entry name" value="EXBD MEMBRANE COMPONENT OF PMF-DRIVEN MACROMOLECULE IMPORT SYSTEM"/>
    <property type="match status" value="1"/>
</dbReference>
<dbReference type="KEGG" id="mgot:MgSA37_01292"/>
<dbReference type="AlphaFoldDB" id="A0A125T2I2"/>
<dbReference type="Pfam" id="PF02472">
    <property type="entry name" value="ExbD"/>
    <property type="match status" value="1"/>
</dbReference>
<keyword evidence="9" id="KW-1185">Reference proteome</keyword>
<accession>A0A125T2I2</accession>
<dbReference type="GO" id="GO:0005886">
    <property type="term" value="C:plasma membrane"/>
    <property type="evidence" value="ECO:0007669"/>
    <property type="project" value="UniProtKB-SubCell"/>
</dbReference>
<keyword evidence="7" id="KW-0653">Protein transport</keyword>
<keyword evidence="5" id="KW-1133">Transmembrane helix</keyword>
<evidence type="ECO:0000256" key="1">
    <source>
        <dbReference type="ARBA" id="ARBA00004162"/>
    </source>
</evidence>
<comment type="similarity">
    <text evidence="2 7">Belongs to the ExbD/TolR family.</text>
</comment>
<evidence type="ECO:0000256" key="2">
    <source>
        <dbReference type="ARBA" id="ARBA00005811"/>
    </source>
</evidence>
<dbReference type="GO" id="GO:0015031">
    <property type="term" value="P:protein transport"/>
    <property type="evidence" value="ECO:0007669"/>
    <property type="project" value="UniProtKB-KW"/>
</dbReference>
<organism evidence="8 9">
    <name type="scientific">Mucilaginibacter gotjawali</name>
    <dbReference type="NCBI Taxonomy" id="1550579"/>
    <lineage>
        <taxon>Bacteria</taxon>
        <taxon>Pseudomonadati</taxon>
        <taxon>Bacteroidota</taxon>
        <taxon>Sphingobacteriia</taxon>
        <taxon>Sphingobacteriales</taxon>
        <taxon>Sphingobacteriaceae</taxon>
        <taxon>Mucilaginibacter</taxon>
    </lineage>
</organism>
<dbReference type="EMBL" id="AP017313">
    <property type="protein sequence ID" value="BAU53125.1"/>
    <property type="molecule type" value="Genomic_DNA"/>
</dbReference>
<evidence type="ECO:0000256" key="4">
    <source>
        <dbReference type="ARBA" id="ARBA00022692"/>
    </source>
</evidence>
<evidence type="ECO:0000256" key="7">
    <source>
        <dbReference type="RuleBase" id="RU003879"/>
    </source>
</evidence>
<dbReference type="Proteomes" id="UP000218263">
    <property type="component" value="Chromosome"/>
</dbReference>
<evidence type="ECO:0000256" key="3">
    <source>
        <dbReference type="ARBA" id="ARBA00022475"/>
    </source>
</evidence>
<dbReference type="GO" id="GO:0022857">
    <property type="term" value="F:transmembrane transporter activity"/>
    <property type="evidence" value="ECO:0007669"/>
    <property type="project" value="InterPro"/>
</dbReference>
<sequence>MAELNSTPGKSGGRRATRRIPARVDLTAMVDLAFLLITFFILTTVLTKPRVMPLAMPVPGPSGKVPETGTMTVCLGKNNQAIWYMGMAANPLTTPTQAKYGKELDAAIAAKVSEVFKRTGKGLFVIIKPSDHSVYNNLVETIDELHNERVPSYAIAKIAPEDIGFLKSKGIY</sequence>
<dbReference type="RefSeq" id="WP_096350472.1">
    <property type="nucleotide sequence ID" value="NZ_AP017313.1"/>
</dbReference>
<evidence type="ECO:0000313" key="9">
    <source>
        <dbReference type="Proteomes" id="UP000218263"/>
    </source>
</evidence>
<reference evidence="8 9" key="1">
    <citation type="submission" date="2015-12" db="EMBL/GenBank/DDBJ databases">
        <title>Genome sequence of Mucilaginibacter gotjawali.</title>
        <authorList>
            <person name="Lee J.S."/>
            <person name="Lee K.C."/>
            <person name="Kim K.K."/>
            <person name="Lee B.W."/>
        </authorList>
    </citation>
    <scope>NUCLEOTIDE SEQUENCE [LARGE SCALE GENOMIC DNA]</scope>
    <source>
        <strain evidence="8 9">SA3-7</strain>
    </source>
</reference>
<gene>
    <name evidence="8" type="ORF">MgSA37_01292</name>
</gene>
<keyword evidence="4 7" id="KW-0812">Transmembrane</keyword>